<evidence type="ECO:0000256" key="3">
    <source>
        <dbReference type="ARBA" id="ARBA00022475"/>
    </source>
</evidence>
<evidence type="ECO:0000313" key="8">
    <source>
        <dbReference type="EMBL" id="WGW02904.1"/>
    </source>
</evidence>
<dbReference type="Proteomes" id="UP001241605">
    <property type="component" value="Chromosome"/>
</dbReference>
<evidence type="ECO:0000256" key="1">
    <source>
        <dbReference type="ARBA" id="ARBA00004141"/>
    </source>
</evidence>
<feature type="transmembrane region" description="Helical" evidence="7">
    <location>
        <begin position="200"/>
        <end position="220"/>
    </location>
</feature>
<protein>
    <submittedName>
        <fullName evidence="8">AEC family transporter</fullName>
    </submittedName>
</protein>
<organism evidence="8 9">
    <name type="scientific">Tropicibacter oceani</name>
    <dbReference type="NCBI Taxonomy" id="3058420"/>
    <lineage>
        <taxon>Bacteria</taxon>
        <taxon>Pseudomonadati</taxon>
        <taxon>Pseudomonadota</taxon>
        <taxon>Alphaproteobacteria</taxon>
        <taxon>Rhodobacterales</taxon>
        <taxon>Roseobacteraceae</taxon>
        <taxon>Tropicibacter</taxon>
    </lineage>
</organism>
<reference evidence="8 9" key="1">
    <citation type="submission" date="2023-05" db="EMBL/GenBank/DDBJ databases">
        <title>YMD87, complete Genome.</title>
        <authorList>
            <person name="Zhang J."/>
            <person name="Xu X."/>
        </authorList>
    </citation>
    <scope>NUCLEOTIDE SEQUENCE [LARGE SCALE GENOMIC DNA]</scope>
    <source>
        <strain evidence="8 9">YMD87</strain>
    </source>
</reference>
<keyword evidence="4 7" id="KW-0812">Transmembrane</keyword>
<name>A0ABY8QEH1_9RHOB</name>
<proteinExistence type="predicted"/>
<accession>A0ABY8QEH1</accession>
<feature type="transmembrane region" description="Helical" evidence="7">
    <location>
        <begin position="286"/>
        <end position="308"/>
    </location>
</feature>
<dbReference type="Pfam" id="PF03547">
    <property type="entry name" value="Mem_trans"/>
    <property type="match status" value="1"/>
</dbReference>
<dbReference type="PANTHER" id="PTHR36838">
    <property type="entry name" value="AUXIN EFFLUX CARRIER FAMILY PROTEIN"/>
    <property type="match status" value="1"/>
</dbReference>
<dbReference type="RefSeq" id="WP_282299533.1">
    <property type="nucleotide sequence ID" value="NZ_CP124616.1"/>
</dbReference>
<feature type="transmembrane region" description="Helical" evidence="7">
    <location>
        <begin position="260"/>
        <end position="280"/>
    </location>
</feature>
<feature type="transmembrane region" description="Helical" evidence="7">
    <location>
        <begin position="94"/>
        <end position="119"/>
    </location>
</feature>
<evidence type="ECO:0000256" key="5">
    <source>
        <dbReference type="ARBA" id="ARBA00022989"/>
    </source>
</evidence>
<keyword evidence="3" id="KW-1003">Cell membrane</keyword>
<feature type="transmembrane region" description="Helical" evidence="7">
    <location>
        <begin position="126"/>
        <end position="149"/>
    </location>
</feature>
<evidence type="ECO:0000313" key="9">
    <source>
        <dbReference type="Proteomes" id="UP001241605"/>
    </source>
</evidence>
<gene>
    <name evidence="8" type="ORF">QF118_13275</name>
</gene>
<feature type="transmembrane region" description="Helical" evidence="7">
    <location>
        <begin position="226"/>
        <end position="248"/>
    </location>
</feature>
<feature type="transmembrane region" description="Helical" evidence="7">
    <location>
        <begin position="37"/>
        <end position="56"/>
    </location>
</feature>
<dbReference type="EMBL" id="CP124616">
    <property type="protein sequence ID" value="WGW02904.1"/>
    <property type="molecule type" value="Genomic_DNA"/>
</dbReference>
<comment type="subcellular location">
    <subcellularLocation>
        <location evidence="1">Membrane</location>
        <topology evidence="1">Multi-pass membrane protein</topology>
    </subcellularLocation>
</comment>
<keyword evidence="5 7" id="KW-1133">Transmembrane helix</keyword>
<dbReference type="PANTHER" id="PTHR36838:SF3">
    <property type="entry name" value="TRANSPORTER AUXIN EFFLUX CARRIER EC FAMILY"/>
    <property type="match status" value="1"/>
</dbReference>
<evidence type="ECO:0000256" key="7">
    <source>
        <dbReference type="SAM" id="Phobius"/>
    </source>
</evidence>
<feature type="transmembrane region" description="Helical" evidence="7">
    <location>
        <begin position="63"/>
        <end position="88"/>
    </location>
</feature>
<keyword evidence="9" id="KW-1185">Reference proteome</keyword>
<evidence type="ECO:0000256" key="4">
    <source>
        <dbReference type="ARBA" id="ARBA00022692"/>
    </source>
</evidence>
<evidence type="ECO:0000256" key="6">
    <source>
        <dbReference type="ARBA" id="ARBA00023136"/>
    </source>
</evidence>
<sequence length="309" mass="31862">MLDPLLSLLPIYLLLLLGAGAIKTRLIPPEALPHLSRFALVICMPVIVASAVMRAGDLTQFNWLFIAGYAAAALIVLAVGAVIMARGFGIPGALAAMMGMGMSSANTIFLGYPVALVLFPEQVDRLFAWIIVAENLVVIPVAIVASEVLSGEKGRGFAASLRQTLGQMMRSPVLIGLVSGLVIAGLDVPLPDPIDQTRALVTAAAPLLALFFVGGTVANARWRETGAPVLVIALGKLVLHPLVALGVLSMLPGIAPQTAIAGMVFAAMPMFAIFPILSARHGGAELASSALVVTTLLGALSVGALVLVI</sequence>
<dbReference type="InterPro" id="IPR004776">
    <property type="entry name" value="Mem_transp_PIN-like"/>
</dbReference>
<evidence type="ECO:0000256" key="2">
    <source>
        <dbReference type="ARBA" id="ARBA00022448"/>
    </source>
</evidence>
<keyword evidence="6 7" id="KW-0472">Membrane</keyword>
<feature type="transmembrane region" description="Helical" evidence="7">
    <location>
        <begin position="169"/>
        <end position="188"/>
    </location>
</feature>
<keyword evidence="2" id="KW-0813">Transport</keyword>